<evidence type="ECO:0000313" key="2">
    <source>
        <dbReference type="EMBL" id="KSU88222.1"/>
    </source>
</evidence>
<gene>
    <name evidence="2" type="ORF">AS180_08700</name>
</gene>
<sequence length="704" mass="80371">MRQNLVKLGYLLGISLVLAGILYFFASNWQGFDRYTKIALSMAMMLLFYGSGFVSRMLLPHQAFLSHWLLVASSISFGLSTALVGQIYNSHADGYWLFFIWLLPAVLFSVFTKYQPFYVLSFILLQLTMYFYISPTAVFHRTENEEIFLYLTMAFINALIFLFVKKQYVKSPIVMYGAFIVIHFIFLSISQPNYTVLSVSVLIAYIALSIVSLFYFSKVQSHKGLLGISIVAAALLVVQQVLWYLFDNYSELTLFLVLGFVFLFVAASVWFINWLSLHTDAQQKSLRVIKQIIIIGITAIASILGSISIGGLVTLFTGEYSQNFMMLIGTAIMLSFFFIKAAIPTVKYTLFMTGFLISGVSAFFVYDVLFFIYLALFVSLLWFAKQKSLRVAIYTLAQLLILIKLPTTYYEAIQLDYVLIALILLNVIVCCLTACLPFKRSSLLLTFIFSLSLIGSVNSPTLNITYSILFFAFSTAFLFKSVRKDKKFEFTASIIFWFIFLGTQYYDYLWDLLDKSFALLLLGALFTACSYKFDLVEKQHPSFIEQHKKRIVFIIALQLMILGGLFMKNEILLQSGKEVKLELAPLDPRSLLQGDYVELHYEISDIELEKVKDGQRVQLLLRKNKQGVFEYAKQYKIHDKWNSPYQAKKGDVLITGTYYSWGIQYGIEHYFIPEGTGLQIEQEAKHAKVKVGKNGDAILVEVTP</sequence>
<name>A0A0V8JMF2_9BACI</name>
<evidence type="ECO:0000313" key="3">
    <source>
        <dbReference type="Proteomes" id="UP000053681"/>
    </source>
</evidence>
<feature type="domain" description="DUF2157" evidence="1">
    <location>
        <begin position="10"/>
        <end position="112"/>
    </location>
</feature>
<dbReference type="RefSeq" id="WP_025911844.1">
    <property type="nucleotide sequence ID" value="NZ_KQ758642.1"/>
</dbReference>
<dbReference type="Pfam" id="PF14345">
    <property type="entry name" value="GDYXXLXY"/>
    <property type="match status" value="1"/>
</dbReference>
<dbReference type="EMBL" id="LNQP01000026">
    <property type="protein sequence ID" value="KSU88222.1"/>
    <property type="molecule type" value="Genomic_DNA"/>
</dbReference>
<dbReference type="AlphaFoldDB" id="A0A0V8JMF2"/>
<accession>A0A0V8JMF2</accession>
<reference evidence="2 3" key="1">
    <citation type="submission" date="2015-11" db="EMBL/GenBank/DDBJ databases">
        <title>Bacillus caseinolyticus sp nov.</title>
        <authorList>
            <person name="Dastager S.G."/>
            <person name="Mawlankar R."/>
        </authorList>
    </citation>
    <scope>NUCLEOTIDE SEQUENCE [LARGE SCALE GENOMIC DNA]</scope>
    <source>
        <strain evidence="2 3">SGD-V-76</strain>
    </source>
</reference>
<evidence type="ECO:0000259" key="1">
    <source>
        <dbReference type="Pfam" id="PF09925"/>
    </source>
</evidence>
<comment type="caution">
    <text evidence="2">The sequence shown here is derived from an EMBL/GenBank/DDBJ whole genome shotgun (WGS) entry which is preliminary data.</text>
</comment>
<organism evidence="2 3">
    <name type="scientific">Priestia veravalensis</name>
    <dbReference type="NCBI Taxonomy" id="1414648"/>
    <lineage>
        <taxon>Bacteria</taxon>
        <taxon>Bacillati</taxon>
        <taxon>Bacillota</taxon>
        <taxon>Bacilli</taxon>
        <taxon>Bacillales</taxon>
        <taxon>Bacillaceae</taxon>
        <taxon>Priestia</taxon>
    </lineage>
</organism>
<dbReference type="InterPro" id="IPR018677">
    <property type="entry name" value="DUF2157"/>
</dbReference>
<dbReference type="Proteomes" id="UP000053681">
    <property type="component" value="Unassembled WGS sequence"/>
</dbReference>
<dbReference type="InterPro" id="IPR025833">
    <property type="entry name" value="GDYXXLXY"/>
</dbReference>
<keyword evidence="3" id="KW-1185">Reference proteome</keyword>
<dbReference type="Pfam" id="PF09925">
    <property type="entry name" value="DUF2157"/>
    <property type="match status" value="1"/>
</dbReference>
<proteinExistence type="predicted"/>
<protein>
    <recommendedName>
        <fullName evidence="1">DUF2157 domain-containing protein</fullName>
    </recommendedName>
</protein>